<dbReference type="VEuPathDB" id="FungiDB:PV09_06468"/>
<dbReference type="GO" id="GO:0006361">
    <property type="term" value="P:transcription initiation at RNA polymerase I promoter"/>
    <property type="evidence" value="ECO:0007669"/>
    <property type="project" value="TreeGrafter"/>
</dbReference>
<dbReference type="InterPro" id="IPR039601">
    <property type="entry name" value="Rrn5"/>
</dbReference>
<dbReference type="OrthoDB" id="2240312at2759"/>
<proteinExistence type="predicted"/>
<dbReference type="GO" id="GO:0000500">
    <property type="term" value="C:RNA polymerase I upstream activating factor complex"/>
    <property type="evidence" value="ECO:0007669"/>
    <property type="project" value="InterPro"/>
</dbReference>
<dbReference type="PANTHER" id="PTHR28079:SF1">
    <property type="entry name" value="RNA POLYMERASE I-SPECIFIC TRANSCRIPTION INITIATION FACTOR RRN5"/>
    <property type="match status" value="1"/>
</dbReference>
<keyword evidence="3" id="KW-1185">Reference proteome</keyword>
<feature type="compositionally biased region" description="Polar residues" evidence="1">
    <location>
        <begin position="305"/>
        <end position="335"/>
    </location>
</feature>
<accession>A0A0D2A6F4</accession>
<feature type="region of interest" description="Disordered" evidence="1">
    <location>
        <begin position="289"/>
        <end position="335"/>
    </location>
</feature>
<organism evidence="2 3">
    <name type="scientific">Verruconis gallopava</name>
    <dbReference type="NCBI Taxonomy" id="253628"/>
    <lineage>
        <taxon>Eukaryota</taxon>
        <taxon>Fungi</taxon>
        <taxon>Dikarya</taxon>
        <taxon>Ascomycota</taxon>
        <taxon>Pezizomycotina</taxon>
        <taxon>Dothideomycetes</taxon>
        <taxon>Pleosporomycetidae</taxon>
        <taxon>Venturiales</taxon>
        <taxon>Sympoventuriaceae</taxon>
        <taxon>Verruconis</taxon>
    </lineage>
</organism>
<dbReference type="PANTHER" id="PTHR28079">
    <property type="entry name" value="RNA POLYMERASE I-SPECIFIC TRANSCRIPTION INITIATION FACTOR RRN5"/>
    <property type="match status" value="1"/>
</dbReference>
<feature type="region of interest" description="Disordered" evidence="1">
    <location>
        <begin position="1"/>
        <end position="73"/>
    </location>
</feature>
<evidence type="ECO:0008006" key="4">
    <source>
        <dbReference type="Google" id="ProtNLM"/>
    </source>
</evidence>
<evidence type="ECO:0000313" key="3">
    <source>
        <dbReference type="Proteomes" id="UP000053259"/>
    </source>
</evidence>
<dbReference type="HOGENOM" id="CLU_368104_0_0_1"/>
<dbReference type="GeneID" id="27314441"/>
<name>A0A0D2A6F4_9PEZI</name>
<dbReference type="AlphaFoldDB" id="A0A0D2A6F4"/>
<evidence type="ECO:0000313" key="2">
    <source>
        <dbReference type="EMBL" id="KIW02323.1"/>
    </source>
</evidence>
<dbReference type="GO" id="GO:0042790">
    <property type="term" value="P:nucleolar large rRNA transcription by RNA polymerase I"/>
    <property type="evidence" value="ECO:0007669"/>
    <property type="project" value="InterPro"/>
</dbReference>
<dbReference type="GO" id="GO:0001181">
    <property type="term" value="F:RNA polymerase I general transcription initiation factor activity"/>
    <property type="evidence" value="ECO:0007669"/>
    <property type="project" value="TreeGrafter"/>
</dbReference>
<dbReference type="Proteomes" id="UP000053259">
    <property type="component" value="Unassembled WGS sequence"/>
</dbReference>
<dbReference type="GO" id="GO:0000182">
    <property type="term" value="F:rDNA binding"/>
    <property type="evidence" value="ECO:0007669"/>
    <property type="project" value="TreeGrafter"/>
</dbReference>
<dbReference type="STRING" id="253628.A0A0D2A6F4"/>
<dbReference type="EMBL" id="KN847550">
    <property type="protein sequence ID" value="KIW02323.1"/>
    <property type="molecule type" value="Genomic_DNA"/>
</dbReference>
<sequence>MEMKVHTSSQGSKLEESSALSSPLKRKFDIDDESISSSRTADRETVLPAPKRPRKSQKPIIEDSALPVQSEQSAGAIQQQRIARAKALDSAYSHAYHLIYNKETKNAFDPLEACTPAEESALEDSYIGGSLWTAGDKESFFDAITRYGSDLDRIATAVGKTSAEVSLYVNLLEQGAAVQRGFRLGMDEVDIDAALEMTLDIQDLFESVADGLAWEQFKHEIEQEIKRHGDDWLITDDGSEETLVEAICSADEETLVEAISSADPTNAIATGHSSSQQTKRNMAETCTYETTSEKQISSDTDRQTKSLLGNSSVTKDNLVPPTTSTRVSRTKQSITQSAEMANSAVVEPDYTENAAAINASIDPNLIDPALLHPMDRANTDPNMLKLSVLTVAENDTKQSHKRSPLAAPAHVVDPSPLTRLHAVEQRRLVDVPDVAMDVDSRAYKVQSPALSESTNSGRGIKISATSAAEPEVAFHVPQEKASEDLFDFAKLSDSDSAAPLLKANTLLRLSKYIFMNSRNTDWRWSSHLNTFPIPRTIKNVSTNLTSYPLDGPAIFRSAYDDLSIIAEHVTRRILATAQYQAQSRMRADDDTKDFAPEFVTIIKEDVHTACKILGLNVNTFDYWARLPNRHDVIWEYVIENDEAITEDEEDQTTIELPSDVASACLKTAGMEKFNLLDQGRLEEIIDEGIDKDAPASIDANIGGIDSEVEDSDYMNSDVGSDIYDEDAELEDFDLRQSREEEQILLQLLGQSMTDIHS</sequence>
<protein>
    <recommendedName>
        <fullName evidence="4">SANT domain-containing protein</fullName>
    </recommendedName>
</protein>
<gene>
    <name evidence="2" type="ORF">PV09_06468</name>
</gene>
<feature type="compositionally biased region" description="Polar residues" evidence="1">
    <location>
        <begin position="289"/>
        <end position="298"/>
    </location>
</feature>
<feature type="compositionally biased region" description="Polar residues" evidence="1">
    <location>
        <begin position="1"/>
        <end position="12"/>
    </location>
</feature>
<dbReference type="RefSeq" id="XP_016212192.1">
    <property type="nucleotide sequence ID" value="XM_016360110.1"/>
</dbReference>
<reference evidence="2 3" key="1">
    <citation type="submission" date="2015-01" db="EMBL/GenBank/DDBJ databases">
        <title>The Genome Sequence of Ochroconis gallopava CBS43764.</title>
        <authorList>
            <consortium name="The Broad Institute Genomics Platform"/>
            <person name="Cuomo C."/>
            <person name="de Hoog S."/>
            <person name="Gorbushina A."/>
            <person name="Stielow B."/>
            <person name="Teixiera M."/>
            <person name="Abouelleil A."/>
            <person name="Chapman S.B."/>
            <person name="Priest M."/>
            <person name="Young S.K."/>
            <person name="Wortman J."/>
            <person name="Nusbaum C."/>
            <person name="Birren B."/>
        </authorList>
    </citation>
    <scope>NUCLEOTIDE SEQUENCE [LARGE SCALE GENOMIC DNA]</scope>
    <source>
        <strain evidence="2 3">CBS 43764</strain>
    </source>
</reference>
<evidence type="ECO:0000256" key="1">
    <source>
        <dbReference type="SAM" id="MobiDB-lite"/>
    </source>
</evidence>
<dbReference type="InParanoid" id="A0A0D2A6F4"/>